<dbReference type="AlphaFoldDB" id="A0A4Y2AX24"/>
<evidence type="ECO:0000313" key="2">
    <source>
        <dbReference type="Proteomes" id="UP000499080"/>
    </source>
</evidence>
<dbReference type="Proteomes" id="UP000499080">
    <property type="component" value="Unassembled WGS sequence"/>
</dbReference>
<reference evidence="1 2" key="1">
    <citation type="journal article" date="2019" name="Sci. Rep.">
        <title>Orb-weaving spider Araneus ventricosus genome elucidates the spidroin gene catalogue.</title>
        <authorList>
            <person name="Kono N."/>
            <person name="Nakamura H."/>
            <person name="Ohtoshi R."/>
            <person name="Moran D.A.P."/>
            <person name="Shinohara A."/>
            <person name="Yoshida Y."/>
            <person name="Fujiwara M."/>
            <person name="Mori M."/>
            <person name="Tomita M."/>
            <person name="Arakawa K."/>
        </authorList>
    </citation>
    <scope>NUCLEOTIDE SEQUENCE [LARGE SCALE GENOMIC DNA]</scope>
</reference>
<organism evidence="1 2">
    <name type="scientific">Araneus ventricosus</name>
    <name type="common">Orbweaver spider</name>
    <name type="synonym">Epeira ventricosa</name>
    <dbReference type="NCBI Taxonomy" id="182803"/>
    <lineage>
        <taxon>Eukaryota</taxon>
        <taxon>Metazoa</taxon>
        <taxon>Ecdysozoa</taxon>
        <taxon>Arthropoda</taxon>
        <taxon>Chelicerata</taxon>
        <taxon>Arachnida</taxon>
        <taxon>Araneae</taxon>
        <taxon>Araneomorphae</taxon>
        <taxon>Entelegynae</taxon>
        <taxon>Araneoidea</taxon>
        <taxon>Araneidae</taxon>
        <taxon>Araneus</taxon>
    </lineage>
</organism>
<name>A0A4Y2AX24_ARAVE</name>
<proteinExistence type="predicted"/>
<evidence type="ECO:0000313" key="1">
    <source>
        <dbReference type="EMBL" id="GBL83626.1"/>
    </source>
</evidence>
<keyword evidence="2" id="KW-1185">Reference proteome</keyword>
<comment type="caution">
    <text evidence="1">The sequence shown here is derived from an EMBL/GenBank/DDBJ whole genome shotgun (WGS) entry which is preliminary data.</text>
</comment>
<gene>
    <name evidence="1" type="ORF">AVEN_196448_1</name>
</gene>
<accession>A0A4Y2AX24</accession>
<protein>
    <submittedName>
        <fullName evidence="1">Uncharacterized protein</fullName>
    </submittedName>
</protein>
<sequence>MLRLGVMAHTVCCTAVNPTKEVHTLLNRVGLYCVAALYLCLSVCVGTDKGTRINALTNIARAEQLHLLCIRQERIKLQMPPHDKVRDEMQ</sequence>
<dbReference type="EMBL" id="BGPR01000033">
    <property type="protein sequence ID" value="GBL83626.1"/>
    <property type="molecule type" value="Genomic_DNA"/>
</dbReference>